<reference evidence="1" key="1">
    <citation type="submission" date="2020-08" db="EMBL/GenBank/DDBJ databases">
        <title>Multicomponent nature underlies the extraordinary mechanical properties of spider dragline silk.</title>
        <authorList>
            <person name="Kono N."/>
            <person name="Nakamura H."/>
            <person name="Mori M."/>
            <person name="Yoshida Y."/>
            <person name="Ohtoshi R."/>
            <person name="Malay A.D."/>
            <person name="Moran D.A.P."/>
            <person name="Tomita M."/>
            <person name="Numata K."/>
            <person name="Arakawa K."/>
        </authorList>
    </citation>
    <scope>NUCLEOTIDE SEQUENCE</scope>
</reference>
<protein>
    <submittedName>
        <fullName evidence="1">Uncharacterized protein</fullName>
    </submittedName>
</protein>
<evidence type="ECO:0000313" key="1">
    <source>
        <dbReference type="EMBL" id="GFT26028.1"/>
    </source>
</evidence>
<dbReference type="EMBL" id="BMAW01106771">
    <property type="protein sequence ID" value="GFT26028.1"/>
    <property type="molecule type" value="Genomic_DNA"/>
</dbReference>
<comment type="caution">
    <text evidence="1">The sequence shown here is derived from an EMBL/GenBank/DDBJ whole genome shotgun (WGS) entry which is preliminary data.</text>
</comment>
<dbReference type="OrthoDB" id="6418251at2759"/>
<sequence length="196" mass="22511">MASFPNCLEKPTAGLDPPLLVPPGASKNCGQDEIRTLPCPSNLSETESQTKLKQLLHLEVVKQSFLGGREETIEHHRWKVLHQVAEWLHIPDALSVNQEVCVKGQLIQLLLKGIKKKNLKQMPQDELEWVQLLKLWLHRNTLNNDVKERDMYQLLAVDGFDGFEAKHLKLYLSGILSQNHMRREYRVSHAVRAMLI</sequence>
<dbReference type="Proteomes" id="UP000887013">
    <property type="component" value="Unassembled WGS sequence"/>
</dbReference>
<gene>
    <name evidence="1" type="primary">AVEN_261787_1</name>
    <name evidence="1" type="ORF">NPIL_17011</name>
</gene>
<organism evidence="1 2">
    <name type="scientific">Nephila pilipes</name>
    <name type="common">Giant wood spider</name>
    <name type="synonym">Nephila maculata</name>
    <dbReference type="NCBI Taxonomy" id="299642"/>
    <lineage>
        <taxon>Eukaryota</taxon>
        <taxon>Metazoa</taxon>
        <taxon>Ecdysozoa</taxon>
        <taxon>Arthropoda</taxon>
        <taxon>Chelicerata</taxon>
        <taxon>Arachnida</taxon>
        <taxon>Araneae</taxon>
        <taxon>Araneomorphae</taxon>
        <taxon>Entelegynae</taxon>
        <taxon>Araneoidea</taxon>
        <taxon>Nephilidae</taxon>
        <taxon>Nephila</taxon>
    </lineage>
</organism>
<accession>A0A8X6NQL8</accession>
<proteinExistence type="predicted"/>
<evidence type="ECO:0000313" key="2">
    <source>
        <dbReference type="Proteomes" id="UP000887013"/>
    </source>
</evidence>
<name>A0A8X6NQL8_NEPPI</name>
<dbReference type="AlphaFoldDB" id="A0A8X6NQL8"/>
<keyword evidence="2" id="KW-1185">Reference proteome</keyword>